<comment type="caution">
    <text evidence="5">The sequence shown here is derived from an EMBL/GenBank/DDBJ whole genome shotgun (WGS) entry which is preliminary data.</text>
</comment>
<name>A0A853FDM7_9BURK</name>
<protein>
    <submittedName>
        <fullName evidence="5">GNAT family N-acetyltransferase</fullName>
    </submittedName>
</protein>
<dbReference type="GO" id="GO:0008080">
    <property type="term" value="F:N-acetyltransferase activity"/>
    <property type="evidence" value="ECO:0007669"/>
    <property type="project" value="TreeGrafter"/>
</dbReference>
<dbReference type="EMBL" id="JACCEW010000009">
    <property type="protein sequence ID" value="NYT38984.1"/>
    <property type="molecule type" value="Genomic_DNA"/>
</dbReference>
<evidence type="ECO:0000256" key="3">
    <source>
        <dbReference type="ARBA" id="ARBA00023315"/>
    </source>
</evidence>
<dbReference type="InterPro" id="IPR051016">
    <property type="entry name" value="Diverse_Substrate_AcTransf"/>
</dbReference>
<sequence length="161" mass="18040">MAIEVRPATRADAQQIYAFIHELAEYEKAAHEVVASADDVVRTLFEGRGPAKALICERAGQAIGFAVYFFSYSTWLGRSGIYLEDLYVTPAARGCGAGKMLLRHIARIAMQEGCGRFEWSVLDWNEPAIRFYQSLGAKPQDEWIRYRLAGDALRDFAQDNG</sequence>
<evidence type="ECO:0000256" key="2">
    <source>
        <dbReference type="ARBA" id="ARBA00022679"/>
    </source>
</evidence>
<dbReference type="Pfam" id="PF00583">
    <property type="entry name" value="Acetyltransf_1"/>
    <property type="match status" value="1"/>
</dbReference>
<dbReference type="PROSITE" id="PS51186">
    <property type="entry name" value="GNAT"/>
    <property type="match status" value="1"/>
</dbReference>
<reference evidence="5 6" key="1">
    <citation type="submission" date="2020-07" db="EMBL/GenBank/DDBJ databases">
        <title>Taxonomic revisions and descriptions of new bacterial species based on genomic comparisons in the high-G+C-content subgroup of the family Alcaligenaceae.</title>
        <authorList>
            <person name="Szabo A."/>
            <person name="Felfoldi T."/>
        </authorList>
    </citation>
    <scope>NUCLEOTIDE SEQUENCE [LARGE SCALE GENOMIC DNA]</scope>
    <source>
        <strain evidence="5 6">DSM 25264</strain>
    </source>
</reference>
<gene>
    <name evidence="5" type="ORF">H0A68_19085</name>
</gene>
<keyword evidence="3" id="KW-0012">Acyltransferase</keyword>
<dbReference type="SUPFAM" id="SSF55729">
    <property type="entry name" value="Acyl-CoA N-acyltransferases (Nat)"/>
    <property type="match status" value="1"/>
</dbReference>
<comment type="similarity">
    <text evidence="1">Belongs to the acetyltransferase family.</text>
</comment>
<evidence type="ECO:0000256" key="1">
    <source>
        <dbReference type="ARBA" id="ARBA00008694"/>
    </source>
</evidence>
<accession>A0A853FDM7</accession>
<organism evidence="5 6">
    <name type="scientific">Allopusillimonas soli</name>
    <dbReference type="NCBI Taxonomy" id="659016"/>
    <lineage>
        <taxon>Bacteria</taxon>
        <taxon>Pseudomonadati</taxon>
        <taxon>Pseudomonadota</taxon>
        <taxon>Betaproteobacteria</taxon>
        <taxon>Burkholderiales</taxon>
        <taxon>Alcaligenaceae</taxon>
        <taxon>Allopusillimonas</taxon>
    </lineage>
</organism>
<dbReference type="PANTHER" id="PTHR10545">
    <property type="entry name" value="DIAMINE N-ACETYLTRANSFERASE"/>
    <property type="match status" value="1"/>
</dbReference>
<dbReference type="InterPro" id="IPR016181">
    <property type="entry name" value="Acyl_CoA_acyltransferase"/>
</dbReference>
<dbReference type="OrthoDB" id="5295305at2"/>
<dbReference type="AlphaFoldDB" id="A0A853FDM7"/>
<dbReference type="Gene3D" id="3.40.630.30">
    <property type="match status" value="1"/>
</dbReference>
<evidence type="ECO:0000313" key="6">
    <source>
        <dbReference type="Proteomes" id="UP000580517"/>
    </source>
</evidence>
<dbReference type="PANTHER" id="PTHR10545:SF29">
    <property type="entry name" value="GH14572P-RELATED"/>
    <property type="match status" value="1"/>
</dbReference>
<dbReference type="Proteomes" id="UP000580517">
    <property type="component" value="Unassembled WGS sequence"/>
</dbReference>
<evidence type="ECO:0000313" key="5">
    <source>
        <dbReference type="EMBL" id="NYT38984.1"/>
    </source>
</evidence>
<keyword evidence="2 5" id="KW-0808">Transferase</keyword>
<proteinExistence type="inferred from homology"/>
<dbReference type="InterPro" id="IPR000182">
    <property type="entry name" value="GNAT_dom"/>
</dbReference>
<keyword evidence="6" id="KW-1185">Reference proteome</keyword>
<dbReference type="CDD" id="cd04301">
    <property type="entry name" value="NAT_SF"/>
    <property type="match status" value="1"/>
</dbReference>
<evidence type="ECO:0000259" key="4">
    <source>
        <dbReference type="PROSITE" id="PS51186"/>
    </source>
</evidence>
<dbReference type="FunFam" id="3.40.630.30:FF:000064">
    <property type="entry name" value="GNAT family acetyltransferase"/>
    <property type="match status" value="1"/>
</dbReference>
<feature type="domain" description="N-acetyltransferase" evidence="4">
    <location>
        <begin position="3"/>
        <end position="160"/>
    </location>
</feature>